<keyword evidence="4" id="KW-0862">Zinc</keyword>
<reference evidence="8" key="5">
    <citation type="submission" date="2025-09" db="UniProtKB">
        <authorList>
            <consortium name="Ensembl"/>
        </authorList>
    </citation>
    <scope>IDENTIFICATION</scope>
</reference>
<dbReference type="GO" id="GO:0005634">
    <property type="term" value="C:nucleus"/>
    <property type="evidence" value="ECO:0007669"/>
    <property type="project" value="TreeGrafter"/>
</dbReference>
<feature type="domain" description="C2H2-type" evidence="7">
    <location>
        <begin position="297"/>
        <end position="326"/>
    </location>
</feature>
<dbReference type="Gene3D" id="3.30.160.60">
    <property type="entry name" value="Classic Zinc Finger"/>
    <property type="match status" value="15"/>
</dbReference>
<feature type="domain" description="C2H2-type" evidence="7">
    <location>
        <begin position="268"/>
        <end position="296"/>
    </location>
</feature>
<feature type="region of interest" description="Disordered" evidence="6">
    <location>
        <begin position="972"/>
        <end position="998"/>
    </location>
</feature>
<dbReference type="GO" id="GO:0003676">
    <property type="term" value="F:nucleic acid binding"/>
    <property type="evidence" value="ECO:0007669"/>
    <property type="project" value="InterPro"/>
</dbReference>
<evidence type="ECO:0000313" key="8">
    <source>
        <dbReference type="Ensembl" id="ENSCMIP00000017114.1"/>
    </source>
</evidence>
<dbReference type="FunFam" id="3.30.160.60:FF:001109">
    <property type="entry name" value="Zinc finger protein 407"/>
    <property type="match status" value="1"/>
</dbReference>
<feature type="compositionally biased region" description="Basic and acidic residues" evidence="6">
    <location>
        <begin position="559"/>
        <end position="580"/>
    </location>
</feature>
<name>A0A4W3I812_CALMI</name>
<feature type="region of interest" description="Disordered" evidence="6">
    <location>
        <begin position="1078"/>
        <end position="1101"/>
    </location>
</feature>
<evidence type="ECO:0000256" key="5">
    <source>
        <dbReference type="PROSITE-ProRule" id="PRU00042"/>
    </source>
</evidence>
<evidence type="ECO:0000256" key="1">
    <source>
        <dbReference type="ARBA" id="ARBA00022723"/>
    </source>
</evidence>
<dbReference type="FunFam" id="3.30.160.60:FF:000448">
    <property type="entry name" value="RE1-silencing transcription factor A"/>
    <property type="match status" value="1"/>
</dbReference>
<evidence type="ECO:0000256" key="6">
    <source>
        <dbReference type="SAM" id="MobiDB-lite"/>
    </source>
</evidence>
<feature type="compositionally biased region" description="Polar residues" evidence="6">
    <location>
        <begin position="1402"/>
        <end position="1416"/>
    </location>
</feature>
<keyword evidence="3 5" id="KW-0863">Zinc-finger</keyword>
<dbReference type="Ensembl" id="ENSCMIT00000017450.1">
    <property type="protein sequence ID" value="ENSCMIP00000017114.1"/>
    <property type="gene ID" value="ENSCMIG00000008182.1"/>
</dbReference>
<evidence type="ECO:0000256" key="2">
    <source>
        <dbReference type="ARBA" id="ARBA00022737"/>
    </source>
</evidence>
<dbReference type="PANTHER" id="PTHR24403">
    <property type="entry name" value="ZINC FINGER PROTEIN"/>
    <property type="match status" value="1"/>
</dbReference>
<dbReference type="Pfam" id="PF00096">
    <property type="entry name" value="zf-C2H2"/>
    <property type="match status" value="3"/>
</dbReference>
<feature type="compositionally biased region" description="Polar residues" evidence="6">
    <location>
        <begin position="1489"/>
        <end position="1502"/>
    </location>
</feature>
<feature type="compositionally biased region" description="Basic and acidic residues" evidence="6">
    <location>
        <begin position="1309"/>
        <end position="1324"/>
    </location>
</feature>
<feature type="region of interest" description="Disordered" evidence="6">
    <location>
        <begin position="476"/>
        <end position="604"/>
    </location>
</feature>
<dbReference type="OMA" id="CSFIAHS"/>
<dbReference type="InterPro" id="IPR036236">
    <property type="entry name" value="Znf_C2H2_sf"/>
</dbReference>
<feature type="region of interest" description="Disordered" evidence="6">
    <location>
        <begin position="797"/>
        <end position="823"/>
    </location>
</feature>
<keyword evidence="2" id="KW-0677">Repeat</keyword>
<evidence type="ECO:0000256" key="3">
    <source>
        <dbReference type="ARBA" id="ARBA00022771"/>
    </source>
</evidence>
<feature type="compositionally biased region" description="Basic residues" evidence="6">
    <location>
        <begin position="47"/>
        <end position="56"/>
    </location>
</feature>
<evidence type="ECO:0000259" key="7">
    <source>
        <dbReference type="PROSITE" id="PS50157"/>
    </source>
</evidence>
<feature type="region of interest" description="Disordered" evidence="6">
    <location>
        <begin position="1135"/>
        <end position="1166"/>
    </location>
</feature>
<dbReference type="PANTHER" id="PTHR24403:SF67">
    <property type="entry name" value="FI01116P-RELATED"/>
    <property type="match status" value="1"/>
</dbReference>
<feature type="domain" description="C2H2-type" evidence="7">
    <location>
        <begin position="238"/>
        <end position="266"/>
    </location>
</feature>
<proteinExistence type="predicted"/>
<dbReference type="PROSITE" id="PS00028">
    <property type="entry name" value="ZINC_FINGER_C2H2_1"/>
    <property type="match status" value="9"/>
</dbReference>
<feature type="domain" description="C2H2-type" evidence="7">
    <location>
        <begin position="1990"/>
        <end position="2017"/>
    </location>
</feature>
<feature type="compositionally biased region" description="Basic and acidic residues" evidence="6">
    <location>
        <begin position="1520"/>
        <end position="1533"/>
    </location>
</feature>
<feature type="compositionally biased region" description="Acidic residues" evidence="6">
    <location>
        <begin position="2122"/>
        <end position="2132"/>
    </location>
</feature>
<dbReference type="FunFam" id="3.30.160.60:FF:001030">
    <property type="entry name" value="Zinc finger protein 407"/>
    <property type="match status" value="1"/>
</dbReference>
<feature type="compositionally biased region" description="Basic and acidic residues" evidence="6">
    <location>
        <begin position="485"/>
        <end position="496"/>
    </location>
</feature>
<dbReference type="GO" id="GO:0045944">
    <property type="term" value="P:positive regulation of transcription by RNA polymerase II"/>
    <property type="evidence" value="ECO:0007669"/>
    <property type="project" value="TreeGrafter"/>
</dbReference>
<dbReference type="InterPro" id="IPR050688">
    <property type="entry name" value="Zinc_finger/UBP_domain"/>
</dbReference>
<evidence type="ECO:0000313" key="9">
    <source>
        <dbReference type="Proteomes" id="UP000314986"/>
    </source>
</evidence>
<dbReference type="GeneTree" id="ENSGT00940000156446"/>
<feature type="region of interest" description="Disordered" evidence="6">
    <location>
        <begin position="351"/>
        <end position="377"/>
    </location>
</feature>
<feature type="compositionally biased region" description="Basic and acidic residues" evidence="6">
    <location>
        <begin position="1462"/>
        <end position="1474"/>
    </location>
</feature>
<feature type="domain" description="C2H2-type" evidence="7">
    <location>
        <begin position="1962"/>
        <end position="1989"/>
    </location>
</feature>
<reference evidence="9" key="1">
    <citation type="journal article" date="2006" name="Science">
        <title>Ancient noncoding elements conserved in the human genome.</title>
        <authorList>
            <person name="Venkatesh B."/>
            <person name="Kirkness E.F."/>
            <person name="Loh Y.H."/>
            <person name="Halpern A.L."/>
            <person name="Lee A.P."/>
            <person name="Johnson J."/>
            <person name="Dandona N."/>
            <person name="Viswanathan L.D."/>
            <person name="Tay A."/>
            <person name="Venter J.C."/>
            <person name="Strausberg R.L."/>
            <person name="Brenner S."/>
        </authorList>
    </citation>
    <scope>NUCLEOTIDE SEQUENCE [LARGE SCALE GENOMIC DNA]</scope>
</reference>
<feature type="domain" description="C2H2-type" evidence="7">
    <location>
        <begin position="1843"/>
        <end position="1870"/>
    </location>
</feature>
<feature type="domain" description="C2H2-type" evidence="7">
    <location>
        <begin position="1871"/>
        <end position="1899"/>
    </location>
</feature>
<dbReference type="STRING" id="7868.ENSCMIP00000017114"/>
<feature type="compositionally biased region" description="Basic and acidic residues" evidence="6">
    <location>
        <begin position="57"/>
        <end position="66"/>
    </location>
</feature>
<dbReference type="FunFam" id="3.30.160.60:FF:000969">
    <property type="entry name" value="Zinc finger protein 407"/>
    <property type="match status" value="1"/>
</dbReference>
<feature type="region of interest" description="Disordered" evidence="6">
    <location>
        <begin position="2112"/>
        <end position="2132"/>
    </location>
</feature>
<dbReference type="PROSITE" id="PS50157">
    <property type="entry name" value="ZINC_FINGER_C2H2_2"/>
    <property type="match status" value="13"/>
</dbReference>
<feature type="compositionally biased region" description="Basic residues" evidence="6">
    <location>
        <begin position="534"/>
        <end position="548"/>
    </location>
</feature>
<dbReference type="FunFam" id="3.30.160.60:FF:000721">
    <property type="entry name" value="Zinc finger protein 407"/>
    <property type="match status" value="1"/>
</dbReference>
<feature type="region of interest" description="Disordered" evidence="6">
    <location>
        <begin position="1378"/>
        <end position="1570"/>
    </location>
</feature>
<feature type="compositionally biased region" description="Basic and acidic residues" evidence="6">
    <location>
        <begin position="1135"/>
        <end position="1155"/>
    </location>
</feature>
<feature type="compositionally biased region" description="Basic and acidic residues" evidence="6">
    <location>
        <begin position="809"/>
        <end position="823"/>
    </location>
</feature>
<dbReference type="SUPFAM" id="SSF57667">
    <property type="entry name" value="beta-beta-alpha zinc fingers"/>
    <property type="match status" value="6"/>
</dbReference>
<dbReference type="FunFam" id="3.30.160.60:FF:001138">
    <property type="entry name" value="zinc finger protein 407 isoform X1"/>
    <property type="match status" value="1"/>
</dbReference>
<feature type="compositionally biased region" description="Polar residues" evidence="6">
    <location>
        <begin position="581"/>
        <end position="593"/>
    </location>
</feature>
<dbReference type="GO" id="GO:0008270">
    <property type="term" value="F:zinc ion binding"/>
    <property type="evidence" value="ECO:0007669"/>
    <property type="project" value="UniProtKB-KW"/>
</dbReference>
<dbReference type="Proteomes" id="UP000314986">
    <property type="component" value="Unassembled WGS sequence"/>
</dbReference>
<sequence length="2540" mass="283693">MDLSKVSQSAECDLIQLPAHREQSEKAQVTLAIPGLPEDEQMDKTNKITHSKRKRRSEPGKGKTKDLNVSGTLEIKARSDNAIESALDCGKQQCNEDPPAKRQKCETLQSESQDGGNCAETGISALPGDKEQQQEEVTCVESDDAQMEGQTGDDMNTPKSIVEDGTTHLCPTCNFMAKTKTALKIHTKRRHFSENVFICDNCNYTSHSKYDYSKHISSVLHKSQIISESKIGSTKEGFNCRLCGHLTPSRYDLDKHIKENHSRRSKAHVCPQCKYKAESAASLHAHLKHIHVEERKYSCDLCGYKCFDENLLKTHCRGKTHLRRKNLAARGGYIHLLSQKKPPCKLDAKVHNSKRMSNDKLSLGDKPTNLRRTRSQSSAQFIKDVKNAKLLKKSRNTGRSTAISTSKKLLAAKEDPKCNDHNVGRPSTRRALRRGKIQGDLSQAPVSDPRSRQLNKVNIVSLRGRGIPLKCSLPLKNNSQSVCTRSKDRFSKEEPGNQRAQRNLKIRGNWLTADTVGRSRGGLSDRKEALPRVQRGRSRGRPPRRKNTGAKLDSIISFKRRDQHEAKPESQSRKSIDEKPSTSNDANLENVTVSDKRCPDGNQEGQLTLMSDVPLVSPVAENPTELTLQDGNLESLSDVNSVVIKTSNVENPESKLSPADRKALRTCSYCGHLFQNRKGLEVHIKRRHTKEMEFHCQPCGYACVTKGDFEKHCQSNRHQINFSRINCRICSFVTSDEESLKKHMNQEHNMAFYCLSCKLYFVSEEDLVNHEGTEQHTSLILSQRTDAVVQQADKPLLGPELNKVPSSDGKQEEPTEAKESSLLKDPQRLSIARVVAGNILRRSAHSRPQFQCKNCFYKARSSTVLMRHIKLRHAQEYHFLCKVCSLYTITKEAMEKHIKRSRHIENAKKKNLGPSVEECVEEVSVGVRDVKNSMETPGASENVSTEIDKGCVQVLKPSKSKEEFVVTWEISEGDSNNSDDLQKDSDAQSSDNVKRGRPKGNISRTCSYCGLLASSITNLNIHIRRKHSHQYSYFCKACNYYTVTKGDMDRHCNTKKHKSRADVTKAAEVCRKSAVATDKGNSDVVETSNVPSSSAECVDDSTKVLEPESSDVKKLTENNDNCTEVNLVSVISAKEQQKMENPKDMVDVGTDHDTPAQDDSSSQSKKFKGNQATTCEYCGFVAYSLATLELHVKRKHTKDFDFYCMACDYYAVTRREMMRHAFTEKHKLKSQSYLKLNQEKEHYDVCETSVTVTDLSQNTNPKQSSDEFQDKGSWDQEEMVSEVTQDVHEFHTEEKISEGASDPQTPTVGRRENSLQNEMTKEGETNIETRLTMQNSEHSSEVEVGLPEADSAHMQMSLNSLNSAEELNPVSENLVTPEAEKLNSEVEAPAENDSGGCCGELLTSQKNSVENDQTINADAEESQTENNFQQGSQAAEEKHDESEQNVIQPEEMAKGSSIEIDSTSREVVKAKDDRPDDSDTAEQNHEMQTEYSGVSKESNAEQVQEIIVEISTLSKGDGAQQEHRKTTSLEPLKKSSSHLQDNPAQHGDSNDEDIMETAEAKISEPINSDQQTVFEDNQALLDEQNKAEAGNQEMESNALEVAESMSDGLARSEFQSKGLQKYFEFDASIIRLKNSSWNEKSDCTDNSEDSQGTEPITSNEWAVAVYKTDSSQTVKKKRNEGALCQDSKRIRCEDCGFLADGVSGLNVHIAMKHPSEEKHFHCLLCGKSFYTESNLHQHLASIGHQRMEQESIEELPEGGATFKCVKCNTPFDSEQDLFVHIKQKHEEMLREVNKYIVEDTEQINRERQENQGNVCKHCGKICKSSNSLAFLAHIRTHTGSKPFRCTLCNFATAQLGDARNHVKRHLGVREYKCHMCGWAFVMKKHLSTHLLGKHGIGTPKERKFVCEICDRTFTEKWALTNHKKLHMGQKPFKCTWPTCHYSFLTASAMRDHFRTHTGEKSFLCDLCGFAGGTRHALTKHRRQHTGEKPFKCDQCNFASTTQSHLTRHKRVHTGEKPYKCPWCDYRSNCAENIRKHILHTGKHEGVRMYNCPKCEYGTNIPLEFRNHLKEIHPDIENPDLAYLHAGIVSKAYECRLKGQGAQFVETTVPFITPQSPEAKSDDADDCGEQEESTESISQVIIIQGYQDGYGDGISYDASVEATAAATLQTLAMAGQVAQMAEVVHITEDGHVIATTQSTAHVTSMMPGRILTRRLTPGTTQVVVVEGPVEEGNVIETAAAMEAITNSRGNLVEHVMPQEESRSHSADTPTALDALLCAVTELGAVETQETEQQSTETSHEGAFSVNIATEEVTSVPNESMSRSVQMFHKVQADQGTAEAMEMMSDMEQVSSVTTQEETQVAFSNMVQEVLQFTMCDVTTTRHIVNDGITRVIVTEEGTAHMVEGASQIIMQENGTQAITTHGHPVNLVNSAGEISQIIVTEEIAQVMAQEASGNMTEETTHVIVTELPHSVVHTDQPDTVTEVYPHGVMELVNESGEVLSSVSHPLTTIALTECYTEDRSEMIVTEVSTQEEIEVAGAQEV</sequence>
<dbReference type="FunFam" id="3.30.160.60:FF:001819">
    <property type="entry name" value="zinc finger protein 407"/>
    <property type="match status" value="1"/>
</dbReference>
<feature type="domain" description="C2H2-type" evidence="7">
    <location>
        <begin position="1720"/>
        <end position="1749"/>
    </location>
</feature>
<feature type="compositionally biased region" description="Polar residues" evidence="6">
    <location>
        <begin position="1084"/>
        <end position="1095"/>
    </location>
</feature>
<feature type="domain" description="C2H2-type" evidence="7">
    <location>
        <begin position="1813"/>
        <end position="1842"/>
    </location>
</feature>
<dbReference type="InterPro" id="IPR013087">
    <property type="entry name" value="Znf_C2H2_type"/>
</dbReference>
<protein>
    <submittedName>
        <fullName evidence="8">Zinc finger protein 407</fullName>
    </submittedName>
</protein>
<organism evidence="8 9">
    <name type="scientific">Callorhinchus milii</name>
    <name type="common">Ghost shark</name>
    <dbReference type="NCBI Taxonomy" id="7868"/>
    <lineage>
        <taxon>Eukaryota</taxon>
        <taxon>Metazoa</taxon>
        <taxon>Chordata</taxon>
        <taxon>Craniata</taxon>
        <taxon>Vertebrata</taxon>
        <taxon>Chondrichthyes</taxon>
        <taxon>Holocephali</taxon>
        <taxon>Chimaeriformes</taxon>
        <taxon>Callorhinchidae</taxon>
        <taxon>Callorhinchus</taxon>
    </lineage>
</organism>
<accession>A0A4W3I812</accession>
<evidence type="ECO:0000256" key="4">
    <source>
        <dbReference type="ARBA" id="ARBA00022833"/>
    </source>
</evidence>
<feature type="region of interest" description="Disordered" evidence="6">
    <location>
        <begin position="105"/>
        <end position="132"/>
    </location>
</feature>
<dbReference type="InterPro" id="IPR003604">
    <property type="entry name" value="Matrin/U1-like-C_Znf_C2H2"/>
</dbReference>
<reference evidence="9" key="3">
    <citation type="journal article" date="2014" name="Nature">
        <title>Elephant shark genome provides unique insights into gnathostome evolution.</title>
        <authorList>
            <consortium name="International Elephant Shark Genome Sequencing Consortium"/>
            <person name="Venkatesh B."/>
            <person name="Lee A.P."/>
            <person name="Ravi V."/>
            <person name="Maurya A.K."/>
            <person name="Lian M.M."/>
            <person name="Swann J.B."/>
            <person name="Ohta Y."/>
            <person name="Flajnik M.F."/>
            <person name="Sutoh Y."/>
            <person name="Kasahara M."/>
            <person name="Hoon S."/>
            <person name="Gangu V."/>
            <person name="Roy S.W."/>
            <person name="Irimia M."/>
            <person name="Korzh V."/>
            <person name="Kondrychyn I."/>
            <person name="Lim Z.W."/>
            <person name="Tay B.H."/>
            <person name="Tohari S."/>
            <person name="Kong K.W."/>
            <person name="Ho S."/>
            <person name="Lorente-Galdos B."/>
            <person name="Quilez J."/>
            <person name="Marques-Bonet T."/>
            <person name="Raney B.J."/>
            <person name="Ingham P.W."/>
            <person name="Tay A."/>
            <person name="Hillier L.W."/>
            <person name="Minx P."/>
            <person name="Boehm T."/>
            <person name="Wilson R.K."/>
            <person name="Brenner S."/>
            <person name="Warren W.C."/>
        </authorList>
    </citation>
    <scope>NUCLEOTIDE SEQUENCE [LARGE SCALE GENOMIC DNA]</scope>
</reference>
<keyword evidence="1" id="KW-0479">Metal-binding</keyword>
<feature type="region of interest" description="Disordered" evidence="6">
    <location>
        <begin position="1292"/>
        <end position="1344"/>
    </location>
</feature>
<dbReference type="FunFam" id="3.30.160.60:FF:001514">
    <property type="entry name" value="Zinc finger protein 407"/>
    <property type="match status" value="1"/>
</dbReference>
<dbReference type="InParanoid" id="A0A4W3I812"/>
<feature type="compositionally biased region" description="Polar residues" evidence="6">
    <location>
        <begin position="1326"/>
        <end position="1337"/>
    </location>
</feature>
<reference evidence="8" key="4">
    <citation type="submission" date="2025-08" db="UniProtKB">
        <authorList>
            <consortium name="Ensembl"/>
        </authorList>
    </citation>
    <scope>IDENTIFICATION</scope>
</reference>
<feature type="domain" description="C2H2-type" evidence="7">
    <location>
        <begin position="1762"/>
        <end position="1785"/>
    </location>
</feature>
<dbReference type="SMART" id="SM00355">
    <property type="entry name" value="ZnF_C2H2"/>
    <property type="match status" value="27"/>
</dbReference>
<feature type="domain" description="C2H2-type" evidence="7">
    <location>
        <begin position="1932"/>
        <end position="1961"/>
    </location>
</feature>
<keyword evidence="9" id="KW-1185">Reference proteome</keyword>
<feature type="domain" description="C2H2-type" evidence="7">
    <location>
        <begin position="665"/>
        <end position="693"/>
    </location>
</feature>
<feature type="compositionally biased region" description="Polar residues" evidence="6">
    <location>
        <begin position="1424"/>
        <end position="1433"/>
    </location>
</feature>
<dbReference type="SMART" id="SM00451">
    <property type="entry name" value="ZnF_U1"/>
    <property type="match status" value="7"/>
</dbReference>
<feature type="region of interest" description="Disordered" evidence="6">
    <location>
        <begin position="17"/>
        <end position="72"/>
    </location>
</feature>
<feature type="domain" description="C2H2-type" evidence="7">
    <location>
        <begin position="1904"/>
        <end position="1931"/>
    </location>
</feature>
<feature type="compositionally biased region" description="Polar residues" evidence="6">
    <location>
        <begin position="106"/>
        <end position="115"/>
    </location>
</feature>
<reference evidence="9" key="2">
    <citation type="journal article" date="2007" name="PLoS Biol.">
        <title>Survey sequencing and comparative analysis of the elephant shark (Callorhinchus milii) genome.</title>
        <authorList>
            <person name="Venkatesh B."/>
            <person name="Kirkness E.F."/>
            <person name="Loh Y.H."/>
            <person name="Halpern A.L."/>
            <person name="Lee A.P."/>
            <person name="Johnson J."/>
            <person name="Dandona N."/>
            <person name="Viswanathan L.D."/>
            <person name="Tay A."/>
            <person name="Venter J.C."/>
            <person name="Strausberg R.L."/>
            <person name="Brenner S."/>
        </authorList>
    </citation>
    <scope>NUCLEOTIDE SEQUENCE [LARGE SCALE GENOMIC DNA]</scope>
</reference>